<feature type="region of interest" description="Disordered" evidence="6">
    <location>
        <begin position="1014"/>
        <end position="1056"/>
    </location>
</feature>
<evidence type="ECO:0000256" key="6">
    <source>
        <dbReference type="SAM" id="MobiDB-lite"/>
    </source>
</evidence>
<comment type="caution">
    <text evidence="8">The sequence shown here is derived from an EMBL/GenBank/DDBJ whole genome shotgun (WGS) entry which is preliminary data.</text>
</comment>
<dbReference type="GO" id="GO:0005384">
    <property type="term" value="F:manganese ion transmembrane transporter activity"/>
    <property type="evidence" value="ECO:0007669"/>
    <property type="project" value="TreeGrafter"/>
</dbReference>
<feature type="region of interest" description="Disordered" evidence="6">
    <location>
        <begin position="1447"/>
        <end position="1530"/>
    </location>
</feature>
<gene>
    <name evidence="8" type="primary">PLEST000117</name>
    <name evidence="8" type="ORF">PLESTB_000375800</name>
</gene>
<feature type="compositionally biased region" description="Gly residues" evidence="6">
    <location>
        <begin position="1615"/>
        <end position="1624"/>
    </location>
</feature>
<sequence length="1663" mass="168468">MRPLSIMDAFRIMGPAFLVSVALVDPGNWATSIEAGSKFGYELVWVVVASNLIAILLQTLAARLGIVTGKHLAQVCRESYPPQVCALLWVLCEISIVALDLTMLLGTAIGLNLLLGWPLLPCIVLTSLDALLLLLLVPAQGVKKSEALTVGLLAVVVACFLVDLLVSRPPLASVVSGLLPRLRRDSVYTAVSLLGANVMPHNFYLHSALVSGQAAKAAAAGAGLGGERDGERGGRRGVIRALCLYNFLDIFAALGVALVINVAVLLVSAATFHSAGVVVHTLQAAHDLMEQTLSSSIAPAAFGTALLCAGQLSTFTGTIAGQVVLQGFLNIHISTWLRRLITRTAAIIPAAVLQYVYGDRGTYKFLLIAQVVLALQLPVTLVPLIKATSSRQLMGPHASSRLLAAAAWGATGLIFLANLMLFVTQMLPEVSSGRGILDKDGPLDAWLDRVASLAYSDPLRAVGLVGLLVAASAFLALQLWMIITPLRVDAAAASASALAAAEPAVAAAAAAKPTPRSGSGGGMAEPPEGGGGGRGGGGGPSVACAGPSDAAVDGRAGKGWFDLWGSGSGAARGGQRGRRLGAAQAYGHASGGGGGAYGAAVALPSEQSQQQQQQQQWTRTTSWNWVGEVEPDPFVTAAASASAGGFGRVGWVIPRSAISRVLSSGPLPYDVRAAAAGAALLPLPWRPRERYRRRRSGCFCSEGETGSDDGGGSSNDSSDSDSDSEGVLGGVGAGLDRTARSAPALARRWDGTTTITTAAAAIDISSSGAAAANISASSNSSSTTAAGPATDSEALWARQLSLPPAGEATGLVAGEGVAAVEAAGISAAATTAAVAAQNEAVGSLGAVATVAAAAAIIEPAAAAAPPLLIGATVWDADVATSPPTVSPETAAAAAAVAAAAAEAAAGAGSGGQRAAAARPKHPVSRGTRPKVAKLLEDFWASFYDAHGRSVCAGAREAPPRGGRPHGSSAGLSRGPPEAQAELPPPPPPQQQERQASMQQPAGEWLRLGHSLAASVARGGGGSDGGGGSGARGRVGLRSMGSGGGGEEDYRAGGAATAAEPASRALAPTAATAAAASPSSPLICTHTECSHLCMGCSQALFEAVRQCLWALEQLEGVEAAVWGVWPLQLVLPPDNQTFHYHRAVLLATRNADFPALQALCAGTYASRVDQSRLLASTPLTQSGAAALPPPPPLPSAAAAPPAAPAAVAVARELSSGGVAAAAAGGGAAARQPELGCVIVHTCSHERLQLQHQQQQQPPSPLQFGSWWARDGSNDREAAAGSTSVSQTRLQPQQGGGGGGGHRHPLGPAGPRPAGAKGAACLMPHGPADAAPAANDLIPEASRPAPSALAPSATACMASPLPLPPLPPASQTGLGSPTVSSWCLFGPAAFVSFGVWSVFTLAQWCAADSRPAHWGQYASVLNRLQGALRDARLDLTAPAAPVEDGTAVAAGGATAAPPPLALPAGPMEEPAPHTGQQPLNPQPPHQPPPPSQAQHQHQRNRQRAYGRGGVNAQHSRQLRQQPLQQQQTQQQAHQQQQQELAALPVTALRLCPQHLALLRWELLQQMEGMEASVLERRGPADTRAGQVAFPKAKEIMASVMRRYRRRLGAPAAAAATAGGGGGGGGAPAPPGEGVKACGSGAGEEGSLRQGWPRSGSGTGSSGRQL</sequence>
<proteinExistence type="inferred from homology"/>
<feature type="compositionally biased region" description="Gly residues" evidence="6">
    <location>
        <begin position="1017"/>
        <end position="1032"/>
    </location>
</feature>
<keyword evidence="4 7" id="KW-1133">Transmembrane helix</keyword>
<feature type="transmembrane region" description="Helical" evidence="7">
    <location>
        <begin position="115"/>
        <end position="136"/>
    </location>
</feature>
<feature type="region of interest" description="Disordered" evidence="6">
    <location>
        <begin position="511"/>
        <end position="549"/>
    </location>
</feature>
<feature type="transmembrane region" description="Helical" evidence="7">
    <location>
        <begin position="186"/>
        <end position="205"/>
    </location>
</feature>
<feature type="region of interest" description="Disordered" evidence="6">
    <location>
        <begin position="1248"/>
        <end position="1321"/>
    </location>
</feature>
<dbReference type="PANTHER" id="PTHR11706:SF75">
    <property type="entry name" value="ETHYLENE-INSENSITIVE PROTEIN 2"/>
    <property type="match status" value="1"/>
</dbReference>
<name>A0A9W6BF67_9CHLO</name>
<dbReference type="NCBIfam" id="NF037982">
    <property type="entry name" value="Nramp_1"/>
    <property type="match status" value="1"/>
</dbReference>
<dbReference type="GO" id="GO:0034755">
    <property type="term" value="P:iron ion transmembrane transport"/>
    <property type="evidence" value="ECO:0007669"/>
    <property type="project" value="TreeGrafter"/>
</dbReference>
<dbReference type="OrthoDB" id="409173at2759"/>
<comment type="similarity">
    <text evidence="2">Belongs to the NRAMP (TC 2.A.55) family.</text>
</comment>
<keyword evidence="9" id="KW-1185">Reference proteome</keyword>
<feature type="region of interest" description="Disordered" evidence="6">
    <location>
        <begin position="698"/>
        <end position="735"/>
    </location>
</feature>
<dbReference type="NCBIfam" id="NF001923">
    <property type="entry name" value="PRK00701.1"/>
    <property type="match status" value="1"/>
</dbReference>
<accession>A0A9W6BF67</accession>
<feature type="transmembrane region" description="Helical" evidence="7">
    <location>
        <begin position="148"/>
        <end position="166"/>
    </location>
</feature>
<dbReference type="InterPro" id="IPR001046">
    <property type="entry name" value="NRAMP_fam"/>
</dbReference>
<dbReference type="PANTHER" id="PTHR11706">
    <property type="entry name" value="SOLUTE CARRIER PROTEIN FAMILY 11 MEMBER"/>
    <property type="match status" value="1"/>
</dbReference>
<dbReference type="EMBL" id="BRXU01000003">
    <property type="protein sequence ID" value="GLC50406.1"/>
    <property type="molecule type" value="Genomic_DNA"/>
</dbReference>
<feature type="compositionally biased region" description="Gly residues" evidence="6">
    <location>
        <begin position="1654"/>
        <end position="1663"/>
    </location>
</feature>
<evidence type="ECO:0000256" key="1">
    <source>
        <dbReference type="ARBA" id="ARBA00004141"/>
    </source>
</evidence>
<organism evidence="8 9">
    <name type="scientific">Pleodorina starrii</name>
    <dbReference type="NCBI Taxonomy" id="330485"/>
    <lineage>
        <taxon>Eukaryota</taxon>
        <taxon>Viridiplantae</taxon>
        <taxon>Chlorophyta</taxon>
        <taxon>core chlorophytes</taxon>
        <taxon>Chlorophyceae</taxon>
        <taxon>CS clade</taxon>
        <taxon>Chlamydomonadales</taxon>
        <taxon>Volvocaceae</taxon>
        <taxon>Pleodorina</taxon>
    </lineage>
</organism>
<protein>
    <submittedName>
        <fullName evidence="8">Uncharacterized protein</fullName>
    </submittedName>
</protein>
<evidence type="ECO:0000256" key="2">
    <source>
        <dbReference type="ARBA" id="ARBA00009965"/>
    </source>
</evidence>
<feature type="transmembrane region" description="Helical" evidence="7">
    <location>
        <begin position="43"/>
        <end position="66"/>
    </location>
</feature>
<feature type="transmembrane region" description="Helical" evidence="7">
    <location>
        <begin position="402"/>
        <end position="423"/>
    </location>
</feature>
<feature type="compositionally biased region" description="Low complexity" evidence="6">
    <location>
        <begin position="1304"/>
        <end position="1318"/>
    </location>
</feature>
<evidence type="ECO:0000313" key="8">
    <source>
        <dbReference type="EMBL" id="GLC50406.1"/>
    </source>
</evidence>
<evidence type="ECO:0000256" key="4">
    <source>
        <dbReference type="ARBA" id="ARBA00022989"/>
    </source>
</evidence>
<dbReference type="GO" id="GO:0005886">
    <property type="term" value="C:plasma membrane"/>
    <property type="evidence" value="ECO:0007669"/>
    <property type="project" value="TreeGrafter"/>
</dbReference>
<feature type="compositionally biased region" description="Low complexity" evidence="6">
    <location>
        <begin position="1511"/>
        <end position="1530"/>
    </location>
</feature>
<feature type="compositionally biased region" description="Pro residues" evidence="6">
    <location>
        <begin position="1478"/>
        <end position="1489"/>
    </location>
</feature>
<feature type="transmembrane region" description="Helical" evidence="7">
    <location>
        <begin position="242"/>
        <end position="267"/>
    </location>
</feature>
<feature type="transmembrane region" description="Helical" evidence="7">
    <location>
        <begin position="12"/>
        <end position="31"/>
    </location>
</feature>
<dbReference type="GO" id="GO:0015086">
    <property type="term" value="F:cadmium ion transmembrane transporter activity"/>
    <property type="evidence" value="ECO:0007669"/>
    <property type="project" value="TreeGrafter"/>
</dbReference>
<feature type="transmembrane region" description="Helical" evidence="7">
    <location>
        <begin position="363"/>
        <end position="382"/>
    </location>
</feature>
<evidence type="ECO:0000256" key="5">
    <source>
        <dbReference type="ARBA" id="ARBA00023136"/>
    </source>
</evidence>
<feature type="region of interest" description="Disordered" evidence="6">
    <location>
        <begin position="1608"/>
        <end position="1663"/>
    </location>
</feature>
<keyword evidence="5 7" id="KW-0472">Membrane</keyword>
<feature type="compositionally biased region" description="Gly residues" evidence="6">
    <location>
        <begin position="518"/>
        <end position="540"/>
    </location>
</feature>
<evidence type="ECO:0000256" key="7">
    <source>
        <dbReference type="SAM" id="Phobius"/>
    </source>
</evidence>
<dbReference type="Pfam" id="PF01566">
    <property type="entry name" value="Nramp"/>
    <property type="match status" value="1"/>
</dbReference>
<feature type="transmembrane region" description="Helical" evidence="7">
    <location>
        <begin position="461"/>
        <end position="483"/>
    </location>
</feature>
<reference evidence="8 9" key="1">
    <citation type="journal article" date="2023" name="Commun. Biol.">
        <title>Reorganization of the ancestral sex-determining regions during the evolution of trioecy in Pleodorina starrii.</title>
        <authorList>
            <person name="Takahashi K."/>
            <person name="Suzuki S."/>
            <person name="Kawai-Toyooka H."/>
            <person name="Yamamoto K."/>
            <person name="Hamaji T."/>
            <person name="Ootsuki R."/>
            <person name="Yamaguchi H."/>
            <person name="Kawachi M."/>
            <person name="Higashiyama T."/>
            <person name="Nozaki H."/>
        </authorList>
    </citation>
    <scope>NUCLEOTIDE SEQUENCE [LARGE SCALE GENOMIC DNA]</scope>
    <source>
        <strain evidence="8 9">NIES-4479</strain>
    </source>
</reference>
<dbReference type="NCBIfam" id="TIGR01197">
    <property type="entry name" value="nramp"/>
    <property type="match status" value="1"/>
</dbReference>
<comment type="subcellular location">
    <subcellularLocation>
        <location evidence="1">Membrane</location>
        <topology evidence="1">Multi-pass membrane protein</topology>
    </subcellularLocation>
</comment>
<feature type="transmembrane region" description="Helical" evidence="7">
    <location>
        <begin position="86"/>
        <end position="109"/>
    </location>
</feature>
<feature type="region of interest" description="Disordered" evidence="6">
    <location>
        <begin position="953"/>
        <end position="999"/>
    </location>
</feature>
<evidence type="ECO:0000256" key="3">
    <source>
        <dbReference type="ARBA" id="ARBA00022692"/>
    </source>
</evidence>
<evidence type="ECO:0000313" key="9">
    <source>
        <dbReference type="Proteomes" id="UP001165080"/>
    </source>
</evidence>
<keyword evidence="3 7" id="KW-0812">Transmembrane</keyword>
<dbReference type="Proteomes" id="UP001165080">
    <property type="component" value="Unassembled WGS sequence"/>
</dbReference>
<dbReference type="PRINTS" id="PR00447">
    <property type="entry name" value="NATRESASSCMP"/>
</dbReference>